<dbReference type="CDD" id="cd06173">
    <property type="entry name" value="MFS_MefA_like"/>
    <property type="match status" value="1"/>
</dbReference>
<organism evidence="10 11">
    <name type="scientific">Pyxidicoccus fallax</name>
    <dbReference type="NCBI Taxonomy" id="394095"/>
    <lineage>
        <taxon>Bacteria</taxon>
        <taxon>Pseudomonadati</taxon>
        <taxon>Myxococcota</taxon>
        <taxon>Myxococcia</taxon>
        <taxon>Myxococcales</taxon>
        <taxon>Cystobacterineae</taxon>
        <taxon>Myxococcaceae</taxon>
        <taxon>Pyxidicoccus</taxon>
    </lineage>
</organism>
<evidence type="ECO:0000256" key="2">
    <source>
        <dbReference type="ARBA" id="ARBA00022448"/>
    </source>
</evidence>
<feature type="transmembrane region" description="Helical" evidence="8">
    <location>
        <begin position="215"/>
        <end position="240"/>
    </location>
</feature>
<gene>
    <name evidence="10" type="ORF">HG543_36905</name>
</gene>
<evidence type="ECO:0000256" key="4">
    <source>
        <dbReference type="ARBA" id="ARBA00022692"/>
    </source>
</evidence>
<dbReference type="GO" id="GO:0005886">
    <property type="term" value="C:plasma membrane"/>
    <property type="evidence" value="ECO:0007669"/>
    <property type="project" value="UniProtKB-SubCell"/>
</dbReference>
<evidence type="ECO:0000256" key="1">
    <source>
        <dbReference type="ARBA" id="ARBA00004651"/>
    </source>
</evidence>
<evidence type="ECO:0000313" key="10">
    <source>
        <dbReference type="EMBL" id="NMO20401.1"/>
    </source>
</evidence>
<feature type="transmembrane region" description="Helical" evidence="8">
    <location>
        <begin position="166"/>
        <end position="185"/>
    </location>
</feature>
<keyword evidence="5 8" id="KW-1133">Transmembrane helix</keyword>
<name>A0A848LRU7_9BACT</name>
<keyword evidence="11" id="KW-1185">Reference proteome</keyword>
<keyword evidence="4 8" id="KW-0812">Transmembrane</keyword>
<dbReference type="InterPro" id="IPR020846">
    <property type="entry name" value="MFS_dom"/>
</dbReference>
<evidence type="ECO:0000259" key="9">
    <source>
        <dbReference type="PROSITE" id="PS50850"/>
    </source>
</evidence>
<feature type="transmembrane region" description="Helical" evidence="8">
    <location>
        <begin position="70"/>
        <end position="92"/>
    </location>
</feature>
<comment type="subcellular location">
    <subcellularLocation>
        <location evidence="1">Cell membrane</location>
        <topology evidence="1">Multi-pass membrane protein</topology>
    </subcellularLocation>
</comment>
<feature type="domain" description="Major facilitator superfamily (MFS) profile" evidence="9">
    <location>
        <begin position="216"/>
        <end position="428"/>
    </location>
</feature>
<dbReference type="Gene3D" id="1.20.1250.20">
    <property type="entry name" value="MFS general substrate transporter like domains"/>
    <property type="match status" value="1"/>
</dbReference>
<dbReference type="AlphaFoldDB" id="A0A848LRU7"/>
<reference evidence="10 11" key="1">
    <citation type="submission" date="2020-04" db="EMBL/GenBank/DDBJ databases">
        <title>Draft genome of Pyxidicoccus fallax type strain.</title>
        <authorList>
            <person name="Whitworth D.E."/>
        </authorList>
    </citation>
    <scope>NUCLEOTIDE SEQUENCE [LARGE SCALE GENOMIC DNA]</scope>
    <source>
        <strain evidence="10 11">DSM 14698</strain>
    </source>
</reference>
<evidence type="ECO:0000256" key="5">
    <source>
        <dbReference type="ARBA" id="ARBA00022989"/>
    </source>
</evidence>
<dbReference type="SUPFAM" id="SSF103473">
    <property type="entry name" value="MFS general substrate transporter"/>
    <property type="match status" value="1"/>
</dbReference>
<feature type="transmembrane region" description="Helical" evidence="8">
    <location>
        <begin position="252"/>
        <end position="270"/>
    </location>
</feature>
<evidence type="ECO:0000256" key="7">
    <source>
        <dbReference type="SAM" id="MobiDB-lite"/>
    </source>
</evidence>
<feature type="transmembrane region" description="Helical" evidence="8">
    <location>
        <begin position="98"/>
        <end position="122"/>
    </location>
</feature>
<keyword evidence="2" id="KW-0813">Transport</keyword>
<dbReference type="RefSeq" id="WP_169349621.1">
    <property type="nucleotide sequence ID" value="NZ_JABBJJ010000242.1"/>
</dbReference>
<dbReference type="InterPro" id="IPR010290">
    <property type="entry name" value="TM_effector"/>
</dbReference>
<feature type="transmembrane region" description="Helical" evidence="8">
    <location>
        <begin position="345"/>
        <end position="367"/>
    </location>
</feature>
<protein>
    <submittedName>
        <fullName evidence="10">MFS transporter</fullName>
    </submittedName>
</protein>
<dbReference type="EMBL" id="JABBJJ010000242">
    <property type="protein sequence ID" value="NMO20401.1"/>
    <property type="molecule type" value="Genomic_DNA"/>
</dbReference>
<evidence type="ECO:0000256" key="8">
    <source>
        <dbReference type="SAM" id="Phobius"/>
    </source>
</evidence>
<accession>A0A848LRU7</accession>
<dbReference type="InterPro" id="IPR036259">
    <property type="entry name" value="MFS_trans_sf"/>
</dbReference>
<feature type="transmembrane region" description="Helical" evidence="8">
    <location>
        <begin position="306"/>
        <end position="325"/>
    </location>
</feature>
<keyword evidence="6 8" id="KW-0472">Membrane</keyword>
<comment type="caution">
    <text evidence="10">The sequence shown here is derived from an EMBL/GenBank/DDBJ whole genome shotgun (WGS) entry which is preliminary data.</text>
</comment>
<evidence type="ECO:0000313" key="11">
    <source>
        <dbReference type="Proteomes" id="UP000518300"/>
    </source>
</evidence>
<dbReference type="PANTHER" id="PTHR23513:SF6">
    <property type="entry name" value="MAJOR FACILITATOR SUPERFAMILY ASSOCIATED DOMAIN-CONTAINING PROTEIN"/>
    <property type="match status" value="1"/>
</dbReference>
<keyword evidence="3" id="KW-1003">Cell membrane</keyword>
<dbReference type="PANTHER" id="PTHR23513">
    <property type="entry name" value="INTEGRAL MEMBRANE EFFLUX PROTEIN-RELATED"/>
    <property type="match status" value="1"/>
</dbReference>
<dbReference type="PROSITE" id="PS50850">
    <property type="entry name" value="MFS"/>
    <property type="match status" value="1"/>
</dbReference>
<dbReference type="Pfam" id="PF05977">
    <property type="entry name" value="MFS_3"/>
    <property type="match status" value="1"/>
</dbReference>
<evidence type="ECO:0000256" key="6">
    <source>
        <dbReference type="ARBA" id="ARBA00023136"/>
    </source>
</evidence>
<dbReference type="GO" id="GO:0022857">
    <property type="term" value="F:transmembrane transporter activity"/>
    <property type="evidence" value="ECO:0007669"/>
    <property type="project" value="InterPro"/>
</dbReference>
<feature type="transmembrane region" description="Helical" evidence="8">
    <location>
        <begin position="143"/>
        <end position="160"/>
    </location>
</feature>
<feature type="transmembrane region" description="Helical" evidence="8">
    <location>
        <begin position="373"/>
        <end position="392"/>
    </location>
</feature>
<proteinExistence type="predicted"/>
<feature type="transmembrane region" description="Helical" evidence="8">
    <location>
        <begin position="282"/>
        <end position="300"/>
    </location>
</feature>
<feature type="region of interest" description="Disordered" evidence="7">
    <location>
        <begin position="404"/>
        <end position="428"/>
    </location>
</feature>
<feature type="transmembrane region" description="Helical" evidence="8">
    <location>
        <begin position="41"/>
        <end position="63"/>
    </location>
</feature>
<sequence length="428" mass="43827">MGSAFPRFWAGQTLSALGSQVTVFALPLLATSTAGAGAMDLGLLGAAQMAPPLLFGLPAGSWVDRLPRRATLICADLGRALLLVPLMVLGWQGALRLWHLYAVAFLSGCLTVAATTACQAFLPALVEPQRLVEANARLGASQSLARLLGPAMAGVLVAWMTAPLALGVDVLSFLVSAALLAWLRVGESGPRVTRPSRGLWRDTAEGLGFLWRQPLLGPLATCAGLFNLFGGMILGVYFLYVTRELGMEPRQVGSLGAVFGLGALVGALLAGRLTARLGVGPALVGALALGAVADLLIPAAGLHEAAALPLLVAAQLLIGLTNPLFQSNVLALYQALTPEHLRGRVGAALRFLVNALLPVGSLLGGVLGEALGLRQSILLAALGTGLCALGLLPTPLRGLRSLPAPVEVTPSTPPADLSGGTPLARRGG</sequence>
<evidence type="ECO:0000256" key="3">
    <source>
        <dbReference type="ARBA" id="ARBA00022475"/>
    </source>
</evidence>
<dbReference type="Proteomes" id="UP000518300">
    <property type="component" value="Unassembled WGS sequence"/>
</dbReference>